<keyword evidence="1" id="KW-0677">Repeat</keyword>
<evidence type="ECO:0000256" key="1">
    <source>
        <dbReference type="ARBA" id="ARBA00022737"/>
    </source>
</evidence>
<evidence type="ECO:0000313" key="5">
    <source>
        <dbReference type="Proteomes" id="UP000216885"/>
    </source>
</evidence>
<gene>
    <name evidence="4" type="ORF">CAL20_15855</name>
</gene>
<name>A0A261U7N0_9BORD</name>
<dbReference type="InterPro" id="IPR036770">
    <property type="entry name" value="Ankyrin_rpt-contain_sf"/>
</dbReference>
<feature type="repeat" description="ANK" evidence="3">
    <location>
        <begin position="27"/>
        <end position="50"/>
    </location>
</feature>
<dbReference type="EMBL" id="NEVQ01000013">
    <property type="protein sequence ID" value="OZI56863.1"/>
    <property type="molecule type" value="Genomic_DNA"/>
</dbReference>
<dbReference type="AlphaFoldDB" id="A0A261U7N0"/>
<keyword evidence="2 3" id="KW-0040">ANK repeat</keyword>
<dbReference type="Gene3D" id="1.25.40.20">
    <property type="entry name" value="Ankyrin repeat-containing domain"/>
    <property type="match status" value="3"/>
</dbReference>
<evidence type="ECO:0000313" key="4">
    <source>
        <dbReference type="EMBL" id="OZI56863.1"/>
    </source>
</evidence>
<dbReference type="InterPro" id="IPR002110">
    <property type="entry name" value="Ankyrin_rpt"/>
</dbReference>
<dbReference type="SUPFAM" id="SSF48403">
    <property type="entry name" value="Ankyrin repeat"/>
    <property type="match status" value="2"/>
</dbReference>
<proteinExistence type="predicted"/>
<dbReference type="PROSITE" id="PS50088">
    <property type="entry name" value="ANK_REPEAT"/>
    <property type="match status" value="1"/>
</dbReference>
<dbReference type="Pfam" id="PF12796">
    <property type="entry name" value="Ank_2"/>
    <property type="match status" value="1"/>
</dbReference>
<reference evidence="4 5" key="1">
    <citation type="submission" date="2017-05" db="EMBL/GenBank/DDBJ databases">
        <title>Complete and WGS of Bordetella genogroups.</title>
        <authorList>
            <person name="Spilker T."/>
            <person name="LiPuma J."/>
        </authorList>
    </citation>
    <scope>NUCLEOTIDE SEQUENCE [LARGE SCALE GENOMIC DNA]</scope>
    <source>
        <strain evidence="4 5">AU9919</strain>
    </source>
</reference>
<comment type="caution">
    <text evidence="4">The sequence shown here is derived from an EMBL/GenBank/DDBJ whole genome shotgun (WGS) entry which is preliminary data.</text>
</comment>
<sequence>MIEQGAPNAVRDALARFQFDMSAVDSQGQTPLHLAIALGKIGIAIALLENPRSDMSVAIHAVNRDGHTPLTLAVERLAADTRNLRLIKVLIEMGGTPPVGRSVEGDTQKDDTYANALLLIATKGDVAAAHTWALKVGLLGFEKLFAGQHAALRRACEEGDTVKVKTLMDAGVDASFVLMRMLEQHSPLSPACGKAVRHLISAGVDLFSALSHAVAANSVEAVRALLLLGATGEQALMRAAEAHGLQAMSLLVKSGVKAESTLINQAKNGDVKAVRLLLGEASISDKLDKTQVLKALTASRCQDAVKLLIDEGVDVHDFLFQQLTLGVKDDAKLLIRAGANVSGLVRTLTMGAVDHPDEIEPLGTLIALGVDSASTLYDMAKEGKKTEAKILIAAKAPINDALLYAPVPERADLEITLAQAYNEVVQTSQQMARSGYADATLASKLIVAQDYIASPKGKEYKTIVQGMTKNAGDDRRNFSELLHALGNVDWALINELVHADETAAGEALMLLTRLKCLPLARLLLDAGAEPHHAIVDATDSNNLDRLSFLIRAGCDESIVLANLLMRPTGNRLAQALIQRERLDVFKTLKYLAERGEPSRVKQFIPAITDGQRELIRAVAGNNSDLMRVLIGAGVDTPKTLVSAISNAEIEVAKRLVSLGTNTAVALVEALVQKQDDVAQVLLSLGADLRDALGHATKMRDRAIMSRLVDLMRA</sequence>
<dbReference type="PANTHER" id="PTHR24189:SF50">
    <property type="entry name" value="ANKYRIN REPEAT AND SOCS BOX PROTEIN 2"/>
    <property type="match status" value="1"/>
</dbReference>
<protein>
    <submittedName>
        <fullName evidence="4">Uncharacterized protein</fullName>
    </submittedName>
</protein>
<dbReference type="SMART" id="SM00248">
    <property type="entry name" value="ANK"/>
    <property type="match status" value="8"/>
</dbReference>
<organism evidence="4 5">
    <name type="scientific">Bordetella genomosp. 4</name>
    <dbReference type="NCBI Taxonomy" id="463044"/>
    <lineage>
        <taxon>Bacteria</taxon>
        <taxon>Pseudomonadati</taxon>
        <taxon>Pseudomonadota</taxon>
        <taxon>Betaproteobacteria</taxon>
        <taxon>Burkholderiales</taxon>
        <taxon>Alcaligenaceae</taxon>
        <taxon>Bordetella</taxon>
    </lineage>
</organism>
<keyword evidence="5" id="KW-1185">Reference proteome</keyword>
<dbReference type="InterPro" id="IPR050745">
    <property type="entry name" value="Multifunctional_regulatory"/>
</dbReference>
<dbReference type="PROSITE" id="PS50297">
    <property type="entry name" value="ANK_REP_REGION"/>
    <property type="match status" value="1"/>
</dbReference>
<evidence type="ECO:0000256" key="3">
    <source>
        <dbReference type="PROSITE-ProRule" id="PRU00023"/>
    </source>
</evidence>
<accession>A0A261U7N0</accession>
<dbReference type="Proteomes" id="UP000216885">
    <property type="component" value="Unassembled WGS sequence"/>
</dbReference>
<evidence type="ECO:0000256" key="2">
    <source>
        <dbReference type="ARBA" id="ARBA00023043"/>
    </source>
</evidence>
<dbReference type="PANTHER" id="PTHR24189">
    <property type="entry name" value="MYOTROPHIN"/>
    <property type="match status" value="1"/>
</dbReference>